<organism evidence="1 2">
    <name type="scientific">Desulfovibrio subterraneus</name>
    <dbReference type="NCBI Taxonomy" id="2718620"/>
    <lineage>
        <taxon>Bacteria</taxon>
        <taxon>Pseudomonadati</taxon>
        <taxon>Thermodesulfobacteriota</taxon>
        <taxon>Desulfovibrionia</taxon>
        <taxon>Desulfovibrionales</taxon>
        <taxon>Desulfovibrionaceae</taxon>
        <taxon>Desulfovibrio</taxon>
    </lineage>
</organism>
<sequence>MKEERTEKRRGEAMQMRCTRLAQGITGWLSSLQVTDDGYDTGGIRDPLSGVVAGEHYSASHFAWVQLLMRNQPDGLLRVQAAKRALDFHVRTAPDEYAPRSWDYHWDFNNLAFAASFGLLREKLGADERDRYTVAMMTWRTNPHHAVNWVAMRSLAAAFRYALLGLQEDALQAVHWLEFVLSAQLADGGIEDVKGQSLPSQYHAYSACLLHMLLEPAPARPEAGESAVDAATSSSVSLAGLLEKASFTAVEARVRKAVIAAARWLLAICGPDGEMNALGRGQGQIFGYACAVYLFRAAMQLDTAKAGEYLWAAESVLSRMERFVRRDGSLPLVLHTLPDAERAGWYDYHHGSVYNAFAALWLQKAAMLPDGERFLAEQRAEQPATGVTHLPESGLLVIRGRSYFALFSRGHAGAGYATEAGITPHLLMVGEQVLFRYPQGPAAGKYGERCLHKGQTANIWAPVWTVPYTEEGTLKVASADRYQGAVSKGVDILWNAPAGAHGSLSKLSEQCWLLRLEAHGAVWERRLTVGADHLEADDTFTLSGTLGKSGISGGMEGNGAVQVRRVNVSLPEAIGSGSAGSTFRLSFFSGNREYPEMREQVVAAGGVMRVYATEQLVSRAGKTKTIHDGWRLRMRSGAETGKIPPVVTLSWDPWSRLWKRKQRLMHSLWQRHGQRVSYVEPAVRMTDVIAHGRELTGSDEYSRRLRRGLRPFGTSMGDGLTVHSPLLPLPFARTFPKIAEVNARFWLSQIGKVVKNTATKEGYILWVYHPSQLEAVEAYGAGASLVVYDWTDDWVAALPDSFSDAYRTELASRQQALLRRADVIFAVSEELARRASEHCPWVHYLPNGTDTATFAPVERGTREGRPEIVYLSQITERLDVALFRELAQASPQWDFRLIGPVVCDPAIVTPLHELPNVILTGAMPYAEAASATARADVCILPHVVDSLTATLDPIKLYDYLATGNPVVSTAVAMHPALREYVHIASDAESFRRAIAAALTEDGAARSIRRQAVMAHSWEARADELHHILGSYFGGEPCA</sequence>
<dbReference type="InterPro" id="IPR008930">
    <property type="entry name" value="Terpenoid_cyclase/PrenylTrfase"/>
</dbReference>
<dbReference type="RefSeq" id="WP_174404889.1">
    <property type="nucleotide sequence ID" value="NZ_BLVO01000013.1"/>
</dbReference>
<dbReference type="Pfam" id="PF13692">
    <property type="entry name" value="Glyco_trans_1_4"/>
    <property type="match status" value="1"/>
</dbReference>
<gene>
    <name evidence="1" type="ORF">DSM101010T_15770</name>
</gene>
<evidence type="ECO:0000313" key="1">
    <source>
        <dbReference type="EMBL" id="GFM33212.1"/>
    </source>
</evidence>
<dbReference type="SUPFAM" id="SSF48239">
    <property type="entry name" value="Terpenoid cyclases/Protein prenyltransferases"/>
    <property type="match status" value="1"/>
</dbReference>
<proteinExistence type="predicted"/>
<dbReference type="PANTHER" id="PTHR12526">
    <property type="entry name" value="GLYCOSYLTRANSFERASE"/>
    <property type="match status" value="1"/>
</dbReference>
<keyword evidence="2" id="KW-1185">Reference proteome</keyword>
<dbReference type="Gene3D" id="3.40.50.2000">
    <property type="entry name" value="Glycogen Phosphorylase B"/>
    <property type="match status" value="1"/>
</dbReference>
<dbReference type="SUPFAM" id="SSF53756">
    <property type="entry name" value="UDP-Glycosyltransferase/glycogen phosphorylase"/>
    <property type="match status" value="1"/>
</dbReference>
<reference evidence="1 2" key="1">
    <citation type="submission" date="2020-05" db="EMBL/GenBank/DDBJ databases">
        <title>Draft genome sequence of Desulfovibrio sp. strain HN2T.</title>
        <authorList>
            <person name="Ueno A."/>
            <person name="Tamazawa S."/>
            <person name="Tamamura S."/>
            <person name="Murakami T."/>
            <person name="Kiyama T."/>
            <person name="Inomata H."/>
            <person name="Amano Y."/>
            <person name="Miyakawa K."/>
            <person name="Tamaki H."/>
            <person name="Naganuma T."/>
            <person name="Kaneko K."/>
        </authorList>
    </citation>
    <scope>NUCLEOTIDE SEQUENCE [LARGE SCALE GENOMIC DNA]</scope>
    <source>
        <strain evidence="1 2">HN2</strain>
    </source>
</reference>
<protein>
    <recommendedName>
        <fullName evidence="3">Glycosyltransferase</fullName>
    </recommendedName>
</protein>
<dbReference type="Proteomes" id="UP000503840">
    <property type="component" value="Unassembled WGS sequence"/>
</dbReference>
<name>A0A7J0BJ00_9BACT</name>
<evidence type="ECO:0008006" key="3">
    <source>
        <dbReference type="Google" id="ProtNLM"/>
    </source>
</evidence>
<comment type="caution">
    <text evidence="1">The sequence shown here is derived from an EMBL/GenBank/DDBJ whole genome shotgun (WGS) entry which is preliminary data.</text>
</comment>
<evidence type="ECO:0000313" key="2">
    <source>
        <dbReference type="Proteomes" id="UP000503840"/>
    </source>
</evidence>
<dbReference type="EMBL" id="BLVO01000013">
    <property type="protein sequence ID" value="GFM33212.1"/>
    <property type="molecule type" value="Genomic_DNA"/>
</dbReference>
<dbReference type="AlphaFoldDB" id="A0A7J0BJ00"/>
<accession>A0A7J0BJ00</accession>